<reference evidence="2 3" key="1">
    <citation type="submission" date="2017-03" db="EMBL/GenBank/DDBJ databases">
        <title>Genomes of endolithic fungi from Antarctica.</title>
        <authorList>
            <person name="Coleine C."/>
            <person name="Masonjones S."/>
            <person name="Stajich J.E."/>
        </authorList>
    </citation>
    <scope>NUCLEOTIDE SEQUENCE [LARGE SCALE GENOMIC DNA]</scope>
    <source>
        <strain evidence="2 3">CCFEE 5184</strain>
    </source>
</reference>
<dbReference type="AlphaFoldDB" id="A0A4V5NE87"/>
<organism evidence="2 3">
    <name type="scientific">Friedmanniomyces simplex</name>
    <dbReference type="NCBI Taxonomy" id="329884"/>
    <lineage>
        <taxon>Eukaryota</taxon>
        <taxon>Fungi</taxon>
        <taxon>Dikarya</taxon>
        <taxon>Ascomycota</taxon>
        <taxon>Pezizomycotina</taxon>
        <taxon>Dothideomycetes</taxon>
        <taxon>Dothideomycetidae</taxon>
        <taxon>Mycosphaerellales</taxon>
        <taxon>Teratosphaeriaceae</taxon>
        <taxon>Friedmanniomyces</taxon>
    </lineage>
</organism>
<sequence length="311" mass="34430">MFKLIDAEKARVAQRLSLQHPNLVSARYIINSNVGQHIGFDYFRFTLEELLNAYLRMQDIHLRAIATSIFGAVSPYLSSAEAQANGFPHHQYWTVAGGPGTQQSIGQTETYPSSAAHNTGSTAADIHDPTTLAGQDQGLSGLPPSEFTAREIGRIIAQHIETSEARAENERISLNESISLLCNMHQTSCESHSDLTQKMETTGEELGQLSKRLIGSMELAEGKLEQLCPRPADTVTEEVRGLQLHIERLQDTMDKVTFQQGCMAKELDKLGNVITHMAEAMFDVVFLGRPAATRKESFQQQCLEDDPNDDE</sequence>
<evidence type="ECO:0000313" key="2">
    <source>
        <dbReference type="EMBL" id="TKA66289.1"/>
    </source>
</evidence>
<gene>
    <name evidence="2" type="ORF">B0A55_10663</name>
</gene>
<evidence type="ECO:0000256" key="1">
    <source>
        <dbReference type="SAM" id="MobiDB-lite"/>
    </source>
</evidence>
<keyword evidence="3" id="KW-1185">Reference proteome</keyword>
<proteinExistence type="predicted"/>
<evidence type="ECO:0000313" key="3">
    <source>
        <dbReference type="Proteomes" id="UP000309340"/>
    </source>
</evidence>
<feature type="compositionally biased region" description="Polar residues" evidence="1">
    <location>
        <begin position="101"/>
        <end position="122"/>
    </location>
</feature>
<feature type="region of interest" description="Disordered" evidence="1">
    <location>
        <begin position="99"/>
        <end position="123"/>
    </location>
</feature>
<dbReference type="EMBL" id="NAJQ01000657">
    <property type="protein sequence ID" value="TKA66289.1"/>
    <property type="molecule type" value="Genomic_DNA"/>
</dbReference>
<dbReference type="Proteomes" id="UP000309340">
    <property type="component" value="Unassembled WGS sequence"/>
</dbReference>
<accession>A0A4V5NE87</accession>
<comment type="caution">
    <text evidence="2">The sequence shown here is derived from an EMBL/GenBank/DDBJ whole genome shotgun (WGS) entry which is preliminary data.</text>
</comment>
<dbReference type="OrthoDB" id="3942097at2759"/>
<name>A0A4V5NE87_9PEZI</name>
<protein>
    <submittedName>
        <fullName evidence="2">Uncharacterized protein</fullName>
    </submittedName>
</protein>